<dbReference type="Gene3D" id="1.10.10.10">
    <property type="entry name" value="Winged helix-like DNA-binding domain superfamily/Winged helix DNA-binding domain"/>
    <property type="match status" value="1"/>
</dbReference>
<dbReference type="InterPro" id="IPR005119">
    <property type="entry name" value="LysR_subst-bd"/>
</dbReference>
<dbReference type="PANTHER" id="PTHR30346:SF28">
    <property type="entry name" value="HTH-TYPE TRANSCRIPTIONAL REGULATOR CYNR"/>
    <property type="match status" value="1"/>
</dbReference>
<sequence>MELRHLRYFCAVAKELNIGRAAATLNISQPPLTRQIQQLEDDLGAQLFKRSVKGMELTDAGRTFYAEAKNILALVELASERARRAAQGLIGRLDVGIFGSGMFDVVPRVLLRFRQSFPDVNIVLHTLDKLEQVEALRERRITIGFNRVVPKYPGVASQVVMWERLMVGLHESNPLAGRKALALRELADQSFVLFPSVARPNFSDFIVNQCQKHGFTPRVEQIVGDAVTGVALVASGFGTCIVPESVLAFQASGVVFLPLEESPPLMLDVSCLYREYDDSVILRELLQIIAEFREGSATK</sequence>
<evidence type="ECO:0000313" key="7">
    <source>
        <dbReference type="Proteomes" id="UP001139104"/>
    </source>
</evidence>
<dbReference type="Gene3D" id="3.40.190.10">
    <property type="entry name" value="Periplasmic binding protein-like II"/>
    <property type="match status" value="2"/>
</dbReference>
<evidence type="ECO:0000259" key="5">
    <source>
        <dbReference type="PROSITE" id="PS50931"/>
    </source>
</evidence>
<dbReference type="PRINTS" id="PR00039">
    <property type="entry name" value="HTHLYSR"/>
</dbReference>
<organism evidence="6 7">
    <name type="scientific">Candidatus Rhodoblastus alkanivorans</name>
    <dbReference type="NCBI Taxonomy" id="2954117"/>
    <lineage>
        <taxon>Bacteria</taxon>
        <taxon>Pseudomonadati</taxon>
        <taxon>Pseudomonadota</taxon>
        <taxon>Alphaproteobacteria</taxon>
        <taxon>Hyphomicrobiales</taxon>
        <taxon>Rhodoblastaceae</taxon>
        <taxon>Rhodoblastus</taxon>
    </lineage>
</organism>
<dbReference type="InterPro" id="IPR000847">
    <property type="entry name" value="LysR_HTH_N"/>
</dbReference>
<keyword evidence="2" id="KW-0805">Transcription regulation</keyword>
<dbReference type="SUPFAM" id="SSF53850">
    <property type="entry name" value="Periplasmic binding protein-like II"/>
    <property type="match status" value="1"/>
</dbReference>
<feature type="domain" description="HTH lysR-type" evidence="5">
    <location>
        <begin position="1"/>
        <end position="58"/>
    </location>
</feature>
<keyword evidence="3" id="KW-0238">DNA-binding</keyword>
<proteinExistence type="inferred from homology"/>
<keyword evidence="4" id="KW-0804">Transcription</keyword>
<evidence type="ECO:0000256" key="4">
    <source>
        <dbReference type="ARBA" id="ARBA00023163"/>
    </source>
</evidence>
<evidence type="ECO:0000256" key="2">
    <source>
        <dbReference type="ARBA" id="ARBA00023015"/>
    </source>
</evidence>
<dbReference type="RefSeq" id="WP_243066376.1">
    <property type="nucleotide sequence ID" value="NZ_JAIVFK010000034.1"/>
</dbReference>
<reference evidence="6" key="1">
    <citation type="journal article" date="2022" name="ISME J.">
        <title>Identification of active gaseous-alkane degraders at natural gas seeps.</title>
        <authorList>
            <person name="Farhan Ul Haque M."/>
            <person name="Hernandez M."/>
            <person name="Crombie A.T."/>
            <person name="Murrell J.C."/>
        </authorList>
    </citation>
    <scope>NUCLEOTIDE SEQUENCE</scope>
    <source>
        <strain evidence="6">PC2</strain>
    </source>
</reference>
<dbReference type="Pfam" id="PF00126">
    <property type="entry name" value="HTH_1"/>
    <property type="match status" value="1"/>
</dbReference>
<dbReference type="Pfam" id="PF03466">
    <property type="entry name" value="LysR_substrate"/>
    <property type="match status" value="1"/>
</dbReference>
<dbReference type="EMBL" id="JAIVFP010000001">
    <property type="protein sequence ID" value="MCI4682359.1"/>
    <property type="molecule type" value="Genomic_DNA"/>
</dbReference>
<gene>
    <name evidence="6" type="ORF">K2U94_06240</name>
</gene>
<comment type="similarity">
    <text evidence="1">Belongs to the LysR transcriptional regulatory family.</text>
</comment>
<dbReference type="Proteomes" id="UP001139104">
    <property type="component" value="Unassembled WGS sequence"/>
</dbReference>
<keyword evidence="7" id="KW-1185">Reference proteome</keyword>
<accession>A0ABS9Z3W0</accession>
<dbReference type="SUPFAM" id="SSF46785">
    <property type="entry name" value="Winged helix' DNA-binding domain"/>
    <property type="match status" value="1"/>
</dbReference>
<evidence type="ECO:0000256" key="3">
    <source>
        <dbReference type="ARBA" id="ARBA00023125"/>
    </source>
</evidence>
<dbReference type="InterPro" id="IPR036388">
    <property type="entry name" value="WH-like_DNA-bd_sf"/>
</dbReference>
<protein>
    <submittedName>
        <fullName evidence="6">LysR family transcriptional regulator</fullName>
    </submittedName>
</protein>
<comment type="caution">
    <text evidence="6">The sequence shown here is derived from an EMBL/GenBank/DDBJ whole genome shotgun (WGS) entry which is preliminary data.</text>
</comment>
<evidence type="ECO:0000313" key="6">
    <source>
        <dbReference type="EMBL" id="MCI4682359.1"/>
    </source>
</evidence>
<dbReference type="PANTHER" id="PTHR30346">
    <property type="entry name" value="TRANSCRIPTIONAL DUAL REGULATOR HCAR-RELATED"/>
    <property type="match status" value="1"/>
</dbReference>
<dbReference type="PROSITE" id="PS50931">
    <property type="entry name" value="HTH_LYSR"/>
    <property type="match status" value="1"/>
</dbReference>
<name>A0ABS9Z3W0_9HYPH</name>
<evidence type="ECO:0000256" key="1">
    <source>
        <dbReference type="ARBA" id="ARBA00009437"/>
    </source>
</evidence>
<dbReference type="InterPro" id="IPR036390">
    <property type="entry name" value="WH_DNA-bd_sf"/>
</dbReference>